<name>A0A0N5B2W1_STREA</name>
<feature type="transmembrane region" description="Helical" evidence="2">
    <location>
        <begin position="103"/>
        <end position="127"/>
    </location>
</feature>
<sequence>MSLRIKFLIQLKFSIFVNILIIILSTSIFFHMFQIHEVAVSYYKFVELEEIDIYKLIHENYVITGSIFMFLYITGMILQLVIIVHLIYFYFTNSPETVMKNMVFHTFMSTVVVFIFTVWSFFAYFMARLDKQNGYDLEENIWSSEESRLMLNTFYIPGVMLFVQMVIRETAYSPLFKEYSKLISLQNEERKLKNIDFIKVTQMKNELFNDIFREKIQKNEDVEEDKIDDSVLEGVKDLIGDYKILTNIKKELQSAKTIENSSKQESMSESSDQIN</sequence>
<feature type="transmembrane region" description="Helical" evidence="2">
    <location>
        <begin position="67"/>
        <end position="91"/>
    </location>
</feature>
<protein>
    <submittedName>
        <fullName evidence="4">Transmembrane protein</fullName>
    </submittedName>
</protein>
<keyword evidence="3" id="KW-1185">Reference proteome</keyword>
<organism evidence="3 4">
    <name type="scientific">Strongyloides papillosus</name>
    <name type="common">Intestinal threadworm</name>
    <dbReference type="NCBI Taxonomy" id="174720"/>
    <lineage>
        <taxon>Eukaryota</taxon>
        <taxon>Metazoa</taxon>
        <taxon>Ecdysozoa</taxon>
        <taxon>Nematoda</taxon>
        <taxon>Chromadorea</taxon>
        <taxon>Rhabditida</taxon>
        <taxon>Tylenchina</taxon>
        <taxon>Panagrolaimomorpha</taxon>
        <taxon>Strongyloidoidea</taxon>
        <taxon>Strongyloididae</taxon>
        <taxon>Strongyloides</taxon>
    </lineage>
</organism>
<dbReference type="WBParaSite" id="SPAL_0000041300.1">
    <property type="protein sequence ID" value="SPAL_0000041300.1"/>
    <property type="gene ID" value="SPAL_0000041300"/>
</dbReference>
<dbReference type="Proteomes" id="UP000046392">
    <property type="component" value="Unplaced"/>
</dbReference>
<proteinExistence type="predicted"/>
<evidence type="ECO:0000256" key="1">
    <source>
        <dbReference type="SAM" id="MobiDB-lite"/>
    </source>
</evidence>
<evidence type="ECO:0000256" key="2">
    <source>
        <dbReference type="SAM" id="Phobius"/>
    </source>
</evidence>
<feature type="region of interest" description="Disordered" evidence="1">
    <location>
        <begin position="256"/>
        <end position="275"/>
    </location>
</feature>
<accession>A0A0N5B2W1</accession>
<dbReference type="AlphaFoldDB" id="A0A0N5B2W1"/>
<keyword evidence="2" id="KW-0812">Transmembrane</keyword>
<evidence type="ECO:0000313" key="3">
    <source>
        <dbReference type="Proteomes" id="UP000046392"/>
    </source>
</evidence>
<keyword evidence="2" id="KW-0472">Membrane</keyword>
<feature type="transmembrane region" description="Helical" evidence="2">
    <location>
        <begin position="12"/>
        <end position="33"/>
    </location>
</feature>
<evidence type="ECO:0000313" key="4">
    <source>
        <dbReference type="WBParaSite" id="SPAL_0000041300.1"/>
    </source>
</evidence>
<keyword evidence="2" id="KW-1133">Transmembrane helix</keyword>
<feature type="compositionally biased region" description="Low complexity" evidence="1">
    <location>
        <begin position="259"/>
        <end position="275"/>
    </location>
</feature>
<reference evidence="4" key="1">
    <citation type="submission" date="2017-02" db="UniProtKB">
        <authorList>
            <consortium name="WormBaseParasite"/>
        </authorList>
    </citation>
    <scope>IDENTIFICATION</scope>
</reference>